<dbReference type="Gene3D" id="2.60.40.1260">
    <property type="entry name" value="Lamin Tail domain"/>
    <property type="match status" value="1"/>
</dbReference>
<dbReference type="Proteomes" id="UP000241074">
    <property type="component" value="Chromosome"/>
</dbReference>
<sequence>MAFHSFLISVDADKPPACPLRFGTPEVPTDKARTMAIRILTSFLLGLCALVPATSSFAQTADPLFSNQFETGAATFSPELVYAREGTTTNGLGGPLVIRLAEPALVDTFVPIVSMNITQVTVVGGGATVLAGETDAVVTINALVANPQPAVLRATLGNVVYGSVRVVADSEPRNVVSIRPSPARIAAGGSRLLIARLDLPAPLNGTTVDLSVDPLAAGTFPTTVTVPTDSFSASFSYTDQDVAEISTLSGSVGAGPAAQGQIVQSPVGKLVINEVDYDQQVSDSTEFIEIFNRSPDAVPLDGMAVVLVNGTDSTEYNRFNLGDAAVSLPSGGYLLLATTGTEPPPDVPFIDFGTDSIVQNGAPDAIAIVDTEAGTILDALSYEGDVTAALIDGFTNPVNLVEGTSLVALDDGSGTGSLARLPNGTDNNNANTDFSLAVQLTPGFSNDPVVASGHLVINEVDYDQVSTDTAEFIELFNASNASIDLTDYRVALVNGSNNLAYTVVDLASAGSLAPGAFLAIVSNNVNVVTPPGVARINFTGSTDQIQNGAPDGIALIKGTGAGAELIDALSYEGGITVASIPTISSNPFNLVEGTQLAVGTADSNSVVGSLGRDSLGTDTNEANTDWSFKSIITPGAAN</sequence>
<keyword evidence="3" id="KW-1185">Reference proteome</keyword>
<name>A0A2P1PN45_9GAMM</name>
<organism evidence="2 3">
    <name type="scientific">Ahniella affigens</name>
    <dbReference type="NCBI Taxonomy" id="2021234"/>
    <lineage>
        <taxon>Bacteria</taxon>
        <taxon>Pseudomonadati</taxon>
        <taxon>Pseudomonadota</taxon>
        <taxon>Gammaproteobacteria</taxon>
        <taxon>Lysobacterales</taxon>
        <taxon>Rhodanobacteraceae</taxon>
        <taxon>Ahniella</taxon>
    </lineage>
</organism>
<proteinExistence type="predicted"/>
<dbReference type="SUPFAM" id="SSF74853">
    <property type="entry name" value="Lamin A/C globular tail domain"/>
    <property type="match status" value="2"/>
</dbReference>
<dbReference type="PROSITE" id="PS51841">
    <property type="entry name" value="LTD"/>
    <property type="match status" value="2"/>
</dbReference>
<dbReference type="EMBL" id="CP027860">
    <property type="protein sequence ID" value="AVP96261.1"/>
    <property type="molecule type" value="Genomic_DNA"/>
</dbReference>
<dbReference type="InterPro" id="IPR001322">
    <property type="entry name" value="Lamin_tail_dom"/>
</dbReference>
<dbReference type="AlphaFoldDB" id="A0A2P1PN45"/>
<feature type="domain" description="LTD" evidence="1">
    <location>
        <begin position="442"/>
        <end position="573"/>
    </location>
</feature>
<evidence type="ECO:0000313" key="2">
    <source>
        <dbReference type="EMBL" id="AVP96261.1"/>
    </source>
</evidence>
<evidence type="ECO:0000313" key="3">
    <source>
        <dbReference type="Proteomes" id="UP000241074"/>
    </source>
</evidence>
<dbReference type="Pfam" id="PF00932">
    <property type="entry name" value="LTD"/>
    <property type="match status" value="2"/>
</dbReference>
<feature type="domain" description="LTD" evidence="1">
    <location>
        <begin position="256"/>
        <end position="408"/>
    </location>
</feature>
<dbReference type="KEGG" id="xba:C7S18_03225"/>
<dbReference type="InterPro" id="IPR036415">
    <property type="entry name" value="Lamin_tail_dom_sf"/>
</dbReference>
<dbReference type="PANTHER" id="PTHR37397">
    <property type="entry name" value="SI:CH211-183D21.1"/>
    <property type="match status" value="1"/>
</dbReference>
<reference evidence="2 3" key="2">
    <citation type="submission" date="2018-03" db="EMBL/GenBank/DDBJ databases">
        <authorList>
            <person name="Keele B.F."/>
        </authorList>
    </citation>
    <scope>NUCLEOTIDE SEQUENCE [LARGE SCALE GENOMIC DNA]</scope>
    <source>
        <strain evidence="2 3">D13</strain>
    </source>
</reference>
<accession>A0A2P1PN45</accession>
<dbReference type="OrthoDB" id="9800417at2"/>
<protein>
    <recommendedName>
        <fullName evidence="1">LTD domain-containing protein</fullName>
    </recommendedName>
</protein>
<reference evidence="2 3" key="1">
    <citation type="submission" date="2018-03" db="EMBL/GenBank/DDBJ databases">
        <title>Ahniella affigens gen. nov., sp. nov., a gammaproteobacterium isolated from sandy soil near a stream.</title>
        <authorList>
            <person name="Ko Y."/>
            <person name="Kim J.-H."/>
        </authorList>
    </citation>
    <scope>NUCLEOTIDE SEQUENCE [LARGE SCALE GENOMIC DNA]</scope>
    <source>
        <strain evidence="2 3">D13</strain>
    </source>
</reference>
<gene>
    <name evidence="2" type="ORF">C7S18_03225</name>
</gene>
<evidence type="ECO:0000259" key="1">
    <source>
        <dbReference type="PROSITE" id="PS51841"/>
    </source>
</evidence>
<dbReference type="PANTHER" id="PTHR37397:SF1">
    <property type="entry name" value="LTD DOMAIN-CONTAINING PROTEIN"/>
    <property type="match status" value="1"/>
</dbReference>